<name>A0ABX6TE12_9SPHI</name>
<evidence type="ECO:0000313" key="4">
    <source>
        <dbReference type="EMBL" id="QNR82869.1"/>
    </source>
</evidence>
<reference evidence="4 5" key="1">
    <citation type="submission" date="2020-09" db="EMBL/GenBank/DDBJ databases">
        <title>Pedobacter sp. SW-16 isolated from soil near Yeocheon.</title>
        <authorList>
            <person name="Im H.S."/>
            <person name="Joung Y."/>
            <person name="Lee S.-S."/>
        </authorList>
    </citation>
    <scope>NUCLEOTIDE SEQUENCE [LARGE SCALE GENOMIC DNA]</scope>
    <source>
        <strain evidence="4 5">SW-16</strain>
    </source>
</reference>
<dbReference type="Pfam" id="PF00072">
    <property type="entry name" value="Response_reg"/>
    <property type="match status" value="1"/>
</dbReference>
<keyword evidence="5" id="KW-1185">Reference proteome</keyword>
<proteinExistence type="predicted"/>
<evidence type="ECO:0000256" key="2">
    <source>
        <dbReference type="PROSITE-ProRule" id="PRU00169"/>
    </source>
</evidence>
<protein>
    <submittedName>
        <fullName evidence="4">Response regulator</fullName>
    </submittedName>
</protein>
<dbReference type="InterPro" id="IPR001789">
    <property type="entry name" value="Sig_transdc_resp-reg_receiver"/>
</dbReference>
<dbReference type="Gene3D" id="3.40.50.2300">
    <property type="match status" value="1"/>
</dbReference>
<dbReference type="PANTHER" id="PTHR44591:SF3">
    <property type="entry name" value="RESPONSE REGULATORY DOMAIN-CONTAINING PROTEIN"/>
    <property type="match status" value="1"/>
</dbReference>
<dbReference type="PROSITE" id="PS50110">
    <property type="entry name" value="RESPONSE_REGULATORY"/>
    <property type="match status" value="1"/>
</dbReference>
<dbReference type="SMART" id="SM00448">
    <property type="entry name" value="REC"/>
    <property type="match status" value="1"/>
</dbReference>
<organism evidence="4 5">
    <name type="scientific">Pedobacter riviphilus</name>
    <dbReference type="NCBI Taxonomy" id="2766984"/>
    <lineage>
        <taxon>Bacteria</taxon>
        <taxon>Pseudomonadati</taxon>
        <taxon>Bacteroidota</taxon>
        <taxon>Sphingobacteriia</taxon>
        <taxon>Sphingobacteriales</taxon>
        <taxon>Sphingobacteriaceae</taxon>
        <taxon>Pedobacter</taxon>
    </lineage>
</organism>
<dbReference type="InterPro" id="IPR011006">
    <property type="entry name" value="CheY-like_superfamily"/>
</dbReference>
<dbReference type="EMBL" id="CP061171">
    <property type="protein sequence ID" value="QNR82869.1"/>
    <property type="molecule type" value="Genomic_DNA"/>
</dbReference>
<dbReference type="RefSeq" id="WP_169502360.1">
    <property type="nucleotide sequence ID" value="NZ_CP061171.1"/>
</dbReference>
<accession>A0ABX6TE12</accession>
<dbReference type="Proteomes" id="UP000516439">
    <property type="component" value="Chromosome"/>
</dbReference>
<sequence>MRKYILVVEDNSDIREIVYLLLSEDYEVHFCEDATTFRNTIFKKRPDAVILDVMLPDGNGIDLCCEIKSDYRTGHIPVLMMSANSSLEEIKKKCDADDFIPKPFNIDHFINKVAVMVA</sequence>
<dbReference type="SUPFAM" id="SSF52172">
    <property type="entry name" value="CheY-like"/>
    <property type="match status" value="1"/>
</dbReference>
<evidence type="ECO:0000256" key="1">
    <source>
        <dbReference type="ARBA" id="ARBA00022553"/>
    </source>
</evidence>
<dbReference type="PANTHER" id="PTHR44591">
    <property type="entry name" value="STRESS RESPONSE REGULATOR PROTEIN 1"/>
    <property type="match status" value="1"/>
</dbReference>
<gene>
    <name evidence="4" type="ORF">H9N25_12795</name>
</gene>
<feature type="domain" description="Response regulatory" evidence="3">
    <location>
        <begin position="4"/>
        <end position="117"/>
    </location>
</feature>
<evidence type="ECO:0000259" key="3">
    <source>
        <dbReference type="PROSITE" id="PS50110"/>
    </source>
</evidence>
<dbReference type="InterPro" id="IPR050595">
    <property type="entry name" value="Bact_response_regulator"/>
</dbReference>
<feature type="modified residue" description="4-aspartylphosphate" evidence="2">
    <location>
        <position position="52"/>
    </location>
</feature>
<dbReference type="CDD" id="cd17574">
    <property type="entry name" value="REC_OmpR"/>
    <property type="match status" value="1"/>
</dbReference>
<keyword evidence="1 2" id="KW-0597">Phosphoprotein</keyword>
<evidence type="ECO:0000313" key="5">
    <source>
        <dbReference type="Proteomes" id="UP000516439"/>
    </source>
</evidence>